<name>A0A7S4D4C1_HETAK</name>
<reference evidence="2" key="1">
    <citation type="submission" date="2021-01" db="EMBL/GenBank/DDBJ databases">
        <authorList>
            <person name="Corre E."/>
            <person name="Pelletier E."/>
            <person name="Niang G."/>
            <person name="Scheremetjew M."/>
            <person name="Finn R."/>
            <person name="Kale V."/>
            <person name="Holt S."/>
            <person name="Cochrane G."/>
            <person name="Meng A."/>
            <person name="Brown T."/>
            <person name="Cohen L."/>
        </authorList>
    </citation>
    <scope>NUCLEOTIDE SEQUENCE</scope>
    <source>
        <strain evidence="2">CCMP3107</strain>
    </source>
</reference>
<feature type="compositionally biased region" description="Low complexity" evidence="1">
    <location>
        <begin position="88"/>
        <end position="98"/>
    </location>
</feature>
<dbReference type="GO" id="GO:0007015">
    <property type="term" value="P:actin filament organization"/>
    <property type="evidence" value="ECO:0007669"/>
    <property type="project" value="TreeGrafter"/>
</dbReference>
<dbReference type="Pfam" id="PF16300">
    <property type="entry name" value="WD40_4"/>
    <property type="match status" value="1"/>
</dbReference>
<evidence type="ECO:0008006" key="3">
    <source>
        <dbReference type="Google" id="ProtNLM"/>
    </source>
</evidence>
<dbReference type="EMBL" id="HBIU01014700">
    <property type="protein sequence ID" value="CAE0628154.1"/>
    <property type="molecule type" value="Transcribed_RNA"/>
</dbReference>
<accession>A0A7S4D4C1</accession>
<dbReference type="Gene3D" id="2.130.10.10">
    <property type="entry name" value="YVTN repeat-like/Quinoprotein amine dehydrogenase"/>
    <property type="match status" value="1"/>
</dbReference>
<dbReference type="InterPro" id="IPR015943">
    <property type="entry name" value="WD40/YVTN_repeat-like_dom_sf"/>
</dbReference>
<dbReference type="InterPro" id="IPR015505">
    <property type="entry name" value="Coronin"/>
</dbReference>
<dbReference type="PANTHER" id="PTHR10856">
    <property type="entry name" value="CORONIN"/>
    <property type="match status" value="1"/>
</dbReference>
<dbReference type="AlphaFoldDB" id="A0A7S4D4C1"/>
<dbReference type="SMART" id="SM01167">
    <property type="entry name" value="DUF1900"/>
    <property type="match status" value="1"/>
</dbReference>
<evidence type="ECO:0000256" key="1">
    <source>
        <dbReference type="SAM" id="MobiDB-lite"/>
    </source>
</evidence>
<dbReference type="PANTHER" id="PTHR10856:SF0">
    <property type="entry name" value="CORONIN"/>
    <property type="match status" value="1"/>
</dbReference>
<evidence type="ECO:0000313" key="2">
    <source>
        <dbReference type="EMBL" id="CAE0628154.1"/>
    </source>
</evidence>
<protein>
    <recommendedName>
        <fullName evidence="3">Coronin</fullName>
    </recommendedName>
</protein>
<dbReference type="GO" id="GO:0051015">
    <property type="term" value="F:actin filament binding"/>
    <property type="evidence" value="ECO:0007669"/>
    <property type="project" value="TreeGrafter"/>
</dbReference>
<organism evidence="2">
    <name type="scientific">Heterosigma akashiwo</name>
    <name type="common">Chromophytic alga</name>
    <name type="synonym">Heterosigma carterae</name>
    <dbReference type="NCBI Taxonomy" id="2829"/>
    <lineage>
        <taxon>Eukaryota</taxon>
        <taxon>Sar</taxon>
        <taxon>Stramenopiles</taxon>
        <taxon>Ochrophyta</taxon>
        <taxon>Raphidophyceae</taxon>
        <taxon>Chattonellales</taxon>
        <taxon>Chattonellaceae</taxon>
        <taxon>Heterosigma</taxon>
    </lineage>
</organism>
<feature type="region of interest" description="Disordered" evidence="1">
    <location>
        <begin position="71"/>
        <end position="104"/>
    </location>
</feature>
<proteinExistence type="predicted"/>
<sequence>MCAVPKRGLDVMRCETARLLKLTSSSVEPLSFIVPRKSDAFQEDLFPPTFAGRAAHTADEWLAGSTLPPVTMSLDPAQNGTAEERKSAAAAAAPAFAPKKPPAQLQTELDEALARIQVLEQRLREAGLDTS</sequence>
<gene>
    <name evidence="2" type="ORF">HAKA00212_LOCUS6834</name>
</gene>